<evidence type="ECO:0000259" key="1">
    <source>
        <dbReference type="Pfam" id="PF01642"/>
    </source>
</evidence>
<dbReference type="KEGG" id="mcui:G8O30_07420"/>
<dbReference type="AlphaFoldDB" id="A0A7S8CBA8"/>
<dbReference type="InterPro" id="IPR016176">
    <property type="entry name" value="Cbl-dep_enz_cat"/>
</dbReference>
<dbReference type="SUPFAM" id="SSF51703">
    <property type="entry name" value="Cobalamin (vitamin B12)-dependent enzymes"/>
    <property type="match status" value="1"/>
</dbReference>
<dbReference type="InterPro" id="IPR006099">
    <property type="entry name" value="MeMalonylCoA_mutase_a/b_cat"/>
</dbReference>
<dbReference type="GO" id="GO:0016866">
    <property type="term" value="F:intramolecular transferase activity"/>
    <property type="evidence" value="ECO:0007669"/>
    <property type="project" value="InterPro"/>
</dbReference>
<organism evidence="2 3">
    <name type="scientific">Mangrovibacillus cuniculi</name>
    <dbReference type="NCBI Taxonomy" id="2593652"/>
    <lineage>
        <taxon>Bacteria</taxon>
        <taxon>Bacillati</taxon>
        <taxon>Bacillota</taxon>
        <taxon>Bacilli</taxon>
        <taxon>Bacillales</taxon>
        <taxon>Bacillaceae</taxon>
        <taxon>Mangrovibacillus</taxon>
    </lineage>
</organism>
<gene>
    <name evidence="2" type="ORF">G8O30_07420</name>
</gene>
<dbReference type="Pfam" id="PF01642">
    <property type="entry name" value="MM_CoA_mutase"/>
    <property type="match status" value="1"/>
</dbReference>
<dbReference type="Gene3D" id="3.20.20.240">
    <property type="entry name" value="Methylmalonyl-CoA mutase"/>
    <property type="match status" value="1"/>
</dbReference>
<dbReference type="EMBL" id="CP049742">
    <property type="protein sequence ID" value="QPC46803.1"/>
    <property type="molecule type" value="Genomic_DNA"/>
</dbReference>
<proteinExistence type="predicted"/>
<dbReference type="Proteomes" id="UP000593626">
    <property type="component" value="Chromosome"/>
</dbReference>
<evidence type="ECO:0000313" key="3">
    <source>
        <dbReference type="Proteomes" id="UP000593626"/>
    </source>
</evidence>
<dbReference type="PANTHER" id="PTHR48101">
    <property type="entry name" value="METHYLMALONYL-COA MUTASE, MITOCHONDRIAL-RELATED"/>
    <property type="match status" value="1"/>
</dbReference>
<dbReference type="RefSeq" id="WP_239674339.1">
    <property type="nucleotide sequence ID" value="NZ_CP049742.1"/>
</dbReference>
<keyword evidence="3" id="KW-1185">Reference proteome</keyword>
<sequence length="444" mass="51343">MKQYSGIEINGMEEWLEKVKKTTKGQDVKNLEKLTRDGITIPLISMNDVENQKDEHTKDFFIDSTQPQLWMSSKYLNEKFEGVDIFVSEEKTSDDYVNVKELRSEARVAGQAYHLISTYPLHQSGVPVQYELAFIFSAVEEWIRERKPFFTTKSERLLIHLPTDQHFITEIAKFDSLRNGLYTIFSEEGFSTFPGIIITSPSTRRWSSLDHEMNLLRLTNSVTLAALSGIGTIHTIPYDEFSVKGASKRGIRLARTIPYLVWEEARLLPSTYATDSWTIKEVSEKIYELSWDIYHCIEENGGVSCWIQNQEQEELCLKYQAKTAEDVLEGRVKLVGSNIYFTNLMNQFPLSTTEFRWSDKLEQWQGKMHSVTYSLSKELSAEDAKQITTIFHLFGLKKVETEFANLHVQDYINNQLTLVINKKVRNIPVVSTLQLIETIWKELA</sequence>
<dbReference type="GO" id="GO:0031419">
    <property type="term" value="F:cobalamin binding"/>
    <property type="evidence" value="ECO:0007669"/>
    <property type="project" value="InterPro"/>
</dbReference>
<accession>A0A7S8CBA8</accession>
<feature type="domain" description="Methylmalonyl-CoA mutase alpha/beta chain catalytic" evidence="1">
    <location>
        <begin position="116"/>
        <end position="345"/>
    </location>
</feature>
<protein>
    <recommendedName>
        <fullName evidence="1">Methylmalonyl-CoA mutase alpha/beta chain catalytic domain-containing protein</fullName>
    </recommendedName>
</protein>
<evidence type="ECO:0000313" key="2">
    <source>
        <dbReference type="EMBL" id="QPC46803.1"/>
    </source>
</evidence>
<name>A0A7S8CBA8_9BACI</name>
<dbReference type="PANTHER" id="PTHR48101:SF1">
    <property type="entry name" value="METHYLMALONYL-COA MUTASE, LARGE SUBUNIT"/>
    <property type="match status" value="1"/>
</dbReference>
<reference evidence="2 3" key="1">
    <citation type="submission" date="2019-07" db="EMBL/GenBank/DDBJ databases">
        <title>Genome sequence of 2 isolates from Red Sea Mangroves.</title>
        <authorList>
            <person name="Sefrji F."/>
            <person name="Michoud G."/>
            <person name="Merlino G."/>
            <person name="Daffonchio D."/>
        </authorList>
    </citation>
    <scope>NUCLEOTIDE SEQUENCE [LARGE SCALE GENOMIC DNA]</scope>
    <source>
        <strain evidence="2 3">R1DC41</strain>
    </source>
</reference>